<reference evidence="4" key="1">
    <citation type="submission" date="2016-03" db="EMBL/GenBank/DDBJ databases">
        <authorList>
            <person name="Ma C."/>
            <person name="Zhou S."/>
            <person name="Yang G."/>
        </authorList>
    </citation>
    <scope>NUCLEOTIDE SEQUENCE [LARGE SCALE GENOMIC DNA]</scope>
    <source>
        <strain evidence="4">SgZ-1</strain>
    </source>
</reference>
<dbReference type="STRING" id="1134435.AC731_006580"/>
<keyword evidence="4" id="KW-1185">Reference proteome</keyword>
<evidence type="ECO:0000256" key="2">
    <source>
        <dbReference type="SAM" id="Phobius"/>
    </source>
</evidence>
<evidence type="ECO:0000313" key="3">
    <source>
        <dbReference type="EMBL" id="AMO36635.1"/>
    </source>
</evidence>
<evidence type="ECO:0000256" key="1">
    <source>
        <dbReference type="SAM" id="MobiDB-lite"/>
    </source>
</evidence>
<dbReference type="KEGG" id="thu:AC731_006580"/>
<feature type="region of interest" description="Disordered" evidence="1">
    <location>
        <begin position="1"/>
        <end position="22"/>
    </location>
</feature>
<keyword evidence="2" id="KW-0472">Membrane</keyword>
<name>A0A127K3V3_9RHOO</name>
<proteinExistence type="predicted"/>
<accession>A0A127K3V3</accession>
<dbReference type="EMBL" id="CP014646">
    <property type="protein sequence ID" value="AMO36635.1"/>
    <property type="molecule type" value="Genomic_DNA"/>
</dbReference>
<protein>
    <submittedName>
        <fullName evidence="3">Uncharacterized protein</fullName>
    </submittedName>
</protein>
<dbReference type="Proteomes" id="UP000036902">
    <property type="component" value="Chromosome"/>
</dbReference>
<feature type="transmembrane region" description="Helical" evidence="2">
    <location>
        <begin position="22"/>
        <end position="42"/>
    </location>
</feature>
<dbReference type="AlphaFoldDB" id="A0A127K3V3"/>
<dbReference type="RefSeq" id="WP_048703114.1">
    <property type="nucleotide sequence ID" value="NZ_CP014646.1"/>
</dbReference>
<evidence type="ECO:0000313" key="4">
    <source>
        <dbReference type="Proteomes" id="UP000036902"/>
    </source>
</evidence>
<keyword evidence="2" id="KW-0812">Transmembrane</keyword>
<gene>
    <name evidence="3" type="ORF">AC731_006580</name>
</gene>
<keyword evidence="2" id="KW-1133">Transmembrane helix</keyword>
<organism evidence="3 4">
    <name type="scientific">Thauera humireducens</name>
    <dbReference type="NCBI Taxonomy" id="1134435"/>
    <lineage>
        <taxon>Bacteria</taxon>
        <taxon>Pseudomonadati</taxon>
        <taxon>Pseudomonadota</taxon>
        <taxon>Betaproteobacteria</taxon>
        <taxon>Rhodocyclales</taxon>
        <taxon>Zoogloeaceae</taxon>
        <taxon>Thauera</taxon>
    </lineage>
</organism>
<sequence length="89" mass="9587">MVTPDIHPPPSDDDLESHDGPMLPQAITAVGSMTVILAKLLLRKGLIDEDELVSMVEATRLSAREEGNFPIDLVLHATIISILNKGESS</sequence>